<evidence type="ECO:0000256" key="1">
    <source>
        <dbReference type="SAM" id="MobiDB-lite"/>
    </source>
</evidence>
<dbReference type="EMBL" id="CABFNP030001333">
    <property type="protein sequence ID" value="CAI6099941.1"/>
    <property type="molecule type" value="Genomic_DNA"/>
</dbReference>
<comment type="caution">
    <text evidence="2">The sequence shown here is derived from an EMBL/GenBank/DDBJ whole genome shotgun (WGS) entry which is preliminary data.</text>
</comment>
<sequence length="74" mass="8520">MELNPTEGTNNENSEQNVAKLKESRAEFDTRISGNSYEVMAQAAQYSVKYYTSYIALFDWGHFVLAVMEQAYRL</sequence>
<feature type="region of interest" description="Disordered" evidence="1">
    <location>
        <begin position="1"/>
        <end position="21"/>
    </location>
</feature>
<name>A0AA35VBU8_9HYPO</name>
<organism evidence="2 3">
    <name type="scientific">Clonostachys chloroleuca</name>
    <dbReference type="NCBI Taxonomy" id="1926264"/>
    <lineage>
        <taxon>Eukaryota</taxon>
        <taxon>Fungi</taxon>
        <taxon>Dikarya</taxon>
        <taxon>Ascomycota</taxon>
        <taxon>Pezizomycotina</taxon>
        <taxon>Sordariomycetes</taxon>
        <taxon>Hypocreomycetidae</taxon>
        <taxon>Hypocreales</taxon>
        <taxon>Bionectriaceae</taxon>
        <taxon>Clonostachys</taxon>
    </lineage>
</organism>
<keyword evidence="3" id="KW-1185">Reference proteome</keyword>
<proteinExistence type="predicted"/>
<feature type="compositionally biased region" description="Polar residues" evidence="1">
    <location>
        <begin position="1"/>
        <end position="17"/>
    </location>
</feature>
<protein>
    <submittedName>
        <fullName evidence="2">Uncharacterized protein</fullName>
    </submittedName>
</protein>
<accession>A0AA35VBU8</accession>
<dbReference type="Proteomes" id="UP001160390">
    <property type="component" value="Unassembled WGS sequence"/>
</dbReference>
<gene>
    <name evidence="2" type="ORF">CCHLO57077_00014069</name>
</gene>
<reference evidence="2" key="1">
    <citation type="submission" date="2023-01" db="EMBL/GenBank/DDBJ databases">
        <authorList>
            <person name="Piombo E."/>
        </authorList>
    </citation>
    <scope>NUCLEOTIDE SEQUENCE</scope>
</reference>
<evidence type="ECO:0000313" key="3">
    <source>
        <dbReference type="Proteomes" id="UP001160390"/>
    </source>
</evidence>
<dbReference type="AlphaFoldDB" id="A0AA35VBU8"/>
<evidence type="ECO:0000313" key="2">
    <source>
        <dbReference type="EMBL" id="CAI6099941.1"/>
    </source>
</evidence>